<feature type="compositionally biased region" description="Polar residues" evidence="1">
    <location>
        <begin position="36"/>
        <end position="55"/>
    </location>
</feature>
<reference evidence="2 3" key="1">
    <citation type="submission" date="2015-11" db="EMBL/GenBank/DDBJ databases">
        <title>Genome Sequence of Bacillus simplex strain VanAntwerpen2.</title>
        <authorList>
            <person name="Couger M.B."/>
        </authorList>
    </citation>
    <scope>NUCLEOTIDE SEQUENCE [LARGE SCALE GENOMIC DNA]</scope>
    <source>
        <strain evidence="2 3">VanAntwerpen02</strain>
    </source>
</reference>
<evidence type="ECO:0000313" key="3">
    <source>
        <dbReference type="Proteomes" id="UP000064189"/>
    </source>
</evidence>
<dbReference type="Proteomes" id="UP000064189">
    <property type="component" value="Unassembled WGS sequence"/>
</dbReference>
<proteinExistence type="predicted"/>
<keyword evidence="3" id="KW-1185">Reference proteome</keyword>
<name>A0A109N0S3_9BACI</name>
<accession>A0A109N0S3</accession>
<gene>
    <name evidence="2" type="ORF">AS888_17415</name>
</gene>
<evidence type="ECO:0000256" key="1">
    <source>
        <dbReference type="SAM" id="MobiDB-lite"/>
    </source>
</evidence>
<feature type="compositionally biased region" description="Basic and acidic residues" evidence="1">
    <location>
        <begin position="65"/>
        <end position="76"/>
    </location>
</feature>
<dbReference type="EMBL" id="LNNH01000012">
    <property type="protein sequence ID" value="KWW21363.1"/>
    <property type="molecule type" value="Genomic_DNA"/>
</dbReference>
<feature type="region of interest" description="Disordered" evidence="1">
    <location>
        <begin position="30"/>
        <end position="76"/>
    </location>
</feature>
<sequence length="76" mass="8333">MVREFACGFCFAQLTLLWAAETKKLYSSGAGIQSRAARTNANPSWSNTKAGSGQPRSFERGWIARGEEESIESHPP</sequence>
<organism evidence="2 3">
    <name type="scientific">Peribacillus simplex</name>
    <dbReference type="NCBI Taxonomy" id="1478"/>
    <lineage>
        <taxon>Bacteria</taxon>
        <taxon>Bacillati</taxon>
        <taxon>Bacillota</taxon>
        <taxon>Bacilli</taxon>
        <taxon>Bacillales</taxon>
        <taxon>Bacillaceae</taxon>
        <taxon>Peribacillus</taxon>
    </lineage>
</organism>
<evidence type="ECO:0000313" key="2">
    <source>
        <dbReference type="EMBL" id="KWW21363.1"/>
    </source>
</evidence>
<dbReference type="AlphaFoldDB" id="A0A109N0S3"/>
<comment type="caution">
    <text evidence="2">The sequence shown here is derived from an EMBL/GenBank/DDBJ whole genome shotgun (WGS) entry which is preliminary data.</text>
</comment>
<protein>
    <submittedName>
        <fullName evidence="2">Uncharacterized protein</fullName>
    </submittedName>
</protein>